<dbReference type="Proteomes" id="UP000714817">
    <property type="component" value="Unassembled WGS sequence"/>
</dbReference>
<proteinExistence type="predicted"/>
<evidence type="ECO:0000313" key="3">
    <source>
        <dbReference type="Proteomes" id="UP000714817"/>
    </source>
</evidence>
<gene>
    <name evidence="2" type="ORF">KDA10_03520</name>
</gene>
<dbReference type="InterPro" id="IPR007813">
    <property type="entry name" value="PilN"/>
</dbReference>
<keyword evidence="1" id="KW-0472">Membrane</keyword>
<evidence type="ECO:0000313" key="2">
    <source>
        <dbReference type="EMBL" id="MCA9302398.1"/>
    </source>
</evidence>
<name>A0A955E241_UNCKA</name>
<sequence length="196" mass="21983">MSQSINLIPQEEVVSQQKQSVVKLSSVFSVVLLVLVAIYAVYMVYTVNQIKSATRQHEQNIANHRKDINSLKEIEILARSLDGRYKLLSEVLDKRQNYSILLEEITKRMPVTTRIDSWNISAPGTVMISGVADDYLAIAKLLDNMSQKDFVDAGEGMESLLTDITLNSVQLDNQDTDVSFALTVKYDSKLISGVRK</sequence>
<dbReference type="PANTHER" id="PTHR40278">
    <property type="entry name" value="DNA UTILIZATION PROTEIN HOFN"/>
    <property type="match status" value="1"/>
</dbReference>
<keyword evidence="1" id="KW-0812">Transmembrane</keyword>
<reference evidence="2" key="1">
    <citation type="submission" date="2020-04" db="EMBL/GenBank/DDBJ databases">
        <authorList>
            <person name="Zhang T."/>
        </authorList>
    </citation>
    <scope>NUCLEOTIDE SEQUENCE</scope>
    <source>
        <strain evidence="2">HKST-UBA80</strain>
    </source>
</reference>
<comment type="caution">
    <text evidence="2">The sequence shown here is derived from an EMBL/GenBank/DDBJ whole genome shotgun (WGS) entry which is preliminary data.</text>
</comment>
<protein>
    <submittedName>
        <fullName evidence="2">PilN domain-containing protein</fullName>
    </submittedName>
</protein>
<dbReference type="InterPro" id="IPR052534">
    <property type="entry name" value="Extracell_DNA_Util/SecSys_Comp"/>
</dbReference>
<organism evidence="2 3">
    <name type="scientific">candidate division WWE3 bacterium</name>
    <dbReference type="NCBI Taxonomy" id="2053526"/>
    <lineage>
        <taxon>Bacteria</taxon>
        <taxon>Katanobacteria</taxon>
    </lineage>
</organism>
<feature type="transmembrane region" description="Helical" evidence="1">
    <location>
        <begin position="21"/>
        <end position="45"/>
    </location>
</feature>
<evidence type="ECO:0000256" key="1">
    <source>
        <dbReference type="SAM" id="Phobius"/>
    </source>
</evidence>
<keyword evidence="1" id="KW-1133">Transmembrane helix</keyword>
<dbReference type="PANTHER" id="PTHR40278:SF1">
    <property type="entry name" value="DNA UTILIZATION PROTEIN HOFN"/>
    <property type="match status" value="1"/>
</dbReference>
<dbReference type="Pfam" id="PF05137">
    <property type="entry name" value="PilN"/>
    <property type="match status" value="1"/>
</dbReference>
<dbReference type="EMBL" id="JAGQNY010000015">
    <property type="protein sequence ID" value="MCA9302398.1"/>
    <property type="molecule type" value="Genomic_DNA"/>
</dbReference>
<accession>A0A955E241</accession>
<dbReference type="AlphaFoldDB" id="A0A955E241"/>
<reference evidence="2" key="2">
    <citation type="journal article" date="2021" name="Microbiome">
        <title>Successional dynamics and alternative stable states in a saline activated sludge microbial community over 9 years.</title>
        <authorList>
            <person name="Wang Y."/>
            <person name="Ye J."/>
            <person name="Ju F."/>
            <person name="Liu L."/>
            <person name="Boyd J.A."/>
            <person name="Deng Y."/>
            <person name="Parks D.H."/>
            <person name="Jiang X."/>
            <person name="Yin X."/>
            <person name="Woodcroft B.J."/>
            <person name="Tyson G.W."/>
            <person name="Hugenholtz P."/>
            <person name="Polz M.F."/>
            <person name="Zhang T."/>
        </authorList>
    </citation>
    <scope>NUCLEOTIDE SEQUENCE</scope>
    <source>
        <strain evidence="2">HKST-UBA80</strain>
    </source>
</reference>